<feature type="domain" description="Sushi" evidence="8">
    <location>
        <begin position="99"/>
        <end position="156"/>
    </location>
</feature>
<organism evidence="9 10">
    <name type="scientific">Trichonephila inaurata madagascariensis</name>
    <dbReference type="NCBI Taxonomy" id="2747483"/>
    <lineage>
        <taxon>Eukaryota</taxon>
        <taxon>Metazoa</taxon>
        <taxon>Ecdysozoa</taxon>
        <taxon>Arthropoda</taxon>
        <taxon>Chelicerata</taxon>
        <taxon>Arachnida</taxon>
        <taxon>Araneae</taxon>
        <taxon>Araneomorphae</taxon>
        <taxon>Entelegynae</taxon>
        <taxon>Araneoidea</taxon>
        <taxon>Nephilidae</taxon>
        <taxon>Trichonephila</taxon>
        <taxon>Trichonephila inaurata</taxon>
    </lineage>
</organism>
<evidence type="ECO:0000256" key="6">
    <source>
        <dbReference type="ARBA" id="ARBA00023180"/>
    </source>
</evidence>
<dbReference type="Gene3D" id="2.10.70.10">
    <property type="entry name" value="Complement Module, domain 1"/>
    <property type="match status" value="2"/>
</dbReference>
<dbReference type="AlphaFoldDB" id="A0A8X6YVK1"/>
<feature type="disulfide bond" evidence="7">
    <location>
        <begin position="69"/>
        <end position="96"/>
    </location>
</feature>
<keyword evidence="3" id="KW-0677">Repeat</keyword>
<dbReference type="CDD" id="cd00033">
    <property type="entry name" value="CCP"/>
    <property type="match status" value="2"/>
</dbReference>
<evidence type="ECO:0000313" key="9">
    <source>
        <dbReference type="EMBL" id="GFY77940.1"/>
    </source>
</evidence>
<feature type="domain" description="Sushi" evidence="8">
    <location>
        <begin position="41"/>
        <end position="98"/>
    </location>
</feature>
<dbReference type="InterPro" id="IPR035976">
    <property type="entry name" value="Sushi/SCR/CCP_sf"/>
</dbReference>
<evidence type="ECO:0000259" key="8">
    <source>
        <dbReference type="PROSITE" id="PS50923"/>
    </source>
</evidence>
<keyword evidence="7" id="KW-0768">Sushi</keyword>
<protein>
    <submittedName>
        <fullName evidence="9">Sushi, von Willebrand factor type A, EGF and pentraxin domain-containing protein 1</fullName>
    </submittedName>
</protein>
<dbReference type="EMBL" id="BMAV01022721">
    <property type="protein sequence ID" value="GFY77940.1"/>
    <property type="molecule type" value="Genomic_DNA"/>
</dbReference>
<evidence type="ECO:0000313" key="10">
    <source>
        <dbReference type="Proteomes" id="UP000886998"/>
    </source>
</evidence>
<keyword evidence="6" id="KW-0325">Glycoprotein</keyword>
<evidence type="ECO:0000256" key="2">
    <source>
        <dbReference type="ARBA" id="ARBA00022729"/>
    </source>
</evidence>
<comment type="subcellular location">
    <subcellularLocation>
        <location evidence="1">Membrane</location>
    </subcellularLocation>
</comment>
<evidence type="ECO:0000256" key="1">
    <source>
        <dbReference type="ARBA" id="ARBA00004370"/>
    </source>
</evidence>
<evidence type="ECO:0000256" key="3">
    <source>
        <dbReference type="ARBA" id="ARBA00022737"/>
    </source>
</evidence>
<keyword evidence="2" id="KW-0732">Signal</keyword>
<dbReference type="SMART" id="SM00032">
    <property type="entry name" value="CCP"/>
    <property type="match status" value="2"/>
</dbReference>
<keyword evidence="10" id="KW-1185">Reference proteome</keyword>
<dbReference type="Pfam" id="PF00084">
    <property type="entry name" value="Sushi"/>
    <property type="match status" value="2"/>
</dbReference>
<proteinExistence type="predicted"/>
<dbReference type="FunFam" id="2.10.70.10:FF:000011">
    <property type="entry name" value="CUB and sushi domain-containing protein 3 isoform A"/>
    <property type="match status" value="2"/>
</dbReference>
<reference evidence="9" key="1">
    <citation type="submission" date="2020-08" db="EMBL/GenBank/DDBJ databases">
        <title>Multicomponent nature underlies the extraordinary mechanical properties of spider dragline silk.</title>
        <authorList>
            <person name="Kono N."/>
            <person name="Nakamura H."/>
            <person name="Mori M."/>
            <person name="Yoshida Y."/>
            <person name="Ohtoshi R."/>
            <person name="Malay A.D."/>
            <person name="Moran D.A.P."/>
            <person name="Tomita M."/>
            <person name="Numata K."/>
            <person name="Arakawa K."/>
        </authorList>
    </citation>
    <scope>NUCLEOTIDE SEQUENCE</scope>
</reference>
<gene>
    <name evidence="9" type="primary">SVEP1</name>
    <name evidence="9" type="ORF">TNIN_296821</name>
</gene>
<sequence length="171" mass="19429">MTADWELEIKPMKTSLGDRNRRQLEIASNAKTNFLLQRTTRSCGPPGEIEHGTREGDVFTFTSRVTYNCSEGFEIIGRPYRYCQSNGQWSGQLPECRPVQCDKPANPQNGRAHYTSVSYNSVVIYECRFGFKLVGPSTRTCTSNKDWDGMEPACEGTILNYLTNFFVFLLL</sequence>
<comment type="caution">
    <text evidence="9">The sequence shown here is derived from an EMBL/GenBank/DDBJ whole genome shotgun (WGS) entry which is preliminary data.</text>
</comment>
<evidence type="ECO:0000256" key="7">
    <source>
        <dbReference type="PROSITE-ProRule" id="PRU00302"/>
    </source>
</evidence>
<name>A0A8X6YVK1_9ARAC</name>
<feature type="disulfide bond" evidence="7">
    <location>
        <begin position="127"/>
        <end position="154"/>
    </location>
</feature>
<keyword evidence="5 7" id="KW-1015">Disulfide bond</keyword>
<dbReference type="PANTHER" id="PTHR45656">
    <property type="entry name" value="PROTEIN CBR-CLEC-78"/>
    <property type="match status" value="1"/>
</dbReference>
<dbReference type="OrthoDB" id="6418332at2759"/>
<accession>A0A8X6YVK1</accession>
<dbReference type="PANTHER" id="PTHR45656:SF4">
    <property type="entry name" value="PROTEIN CBR-CLEC-78"/>
    <property type="match status" value="1"/>
</dbReference>
<comment type="caution">
    <text evidence="7">Lacks conserved residue(s) required for the propagation of feature annotation.</text>
</comment>
<dbReference type="InterPro" id="IPR051277">
    <property type="entry name" value="SEZ6_CSMD_C4BPB_Regulators"/>
</dbReference>
<evidence type="ECO:0000256" key="4">
    <source>
        <dbReference type="ARBA" id="ARBA00023136"/>
    </source>
</evidence>
<dbReference type="SUPFAM" id="SSF57535">
    <property type="entry name" value="Complement control module/SCR domain"/>
    <property type="match status" value="2"/>
</dbReference>
<dbReference type="Proteomes" id="UP000886998">
    <property type="component" value="Unassembled WGS sequence"/>
</dbReference>
<dbReference type="PROSITE" id="PS50923">
    <property type="entry name" value="SUSHI"/>
    <property type="match status" value="2"/>
</dbReference>
<dbReference type="InterPro" id="IPR000436">
    <property type="entry name" value="Sushi_SCR_CCP_dom"/>
</dbReference>
<keyword evidence="4" id="KW-0472">Membrane</keyword>
<dbReference type="GO" id="GO:0016020">
    <property type="term" value="C:membrane"/>
    <property type="evidence" value="ECO:0007669"/>
    <property type="project" value="UniProtKB-SubCell"/>
</dbReference>
<evidence type="ECO:0000256" key="5">
    <source>
        <dbReference type="ARBA" id="ARBA00023157"/>
    </source>
</evidence>